<feature type="transmembrane region" description="Helical" evidence="12">
    <location>
        <begin position="270"/>
        <end position="290"/>
    </location>
</feature>
<keyword evidence="4" id="KW-0997">Cell inner membrane</keyword>
<organism evidence="14 15">
    <name type="scientific">Thiospirochaeta perfilievii</name>
    <dbReference type="NCBI Taxonomy" id="252967"/>
    <lineage>
        <taxon>Bacteria</taxon>
        <taxon>Pseudomonadati</taxon>
        <taxon>Spirochaetota</taxon>
        <taxon>Spirochaetia</taxon>
        <taxon>Spirochaetales</taxon>
        <taxon>Spirochaetaceae</taxon>
        <taxon>Thiospirochaeta</taxon>
    </lineage>
</organism>
<evidence type="ECO:0000256" key="10">
    <source>
        <dbReference type="ARBA" id="ARBA00024202"/>
    </source>
</evidence>
<dbReference type="PANTHER" id="PTHR43386:SF2">
    <property type="entry name" value="OLIGOPEPTIDE TRANSPORT SYSTEM PERMEASE PROTEIN OPPC"/>
    <property type="match status" value="1"/>
</dbReference>
<dbReference type="GO" id="GO:0015031">
    <property type="term" value="P:protein transport"/>
    <property type="evidence" value="ECO:0007669"/>
    <property type="project" value="UniProtKB-KW"/>
</dbReference>
<evidence type="ECO:0000256" key="7">
    <source>
        <dbReference type="ARBA" id="ARBA00022927"/>
    </source>
</evidence>
<evidence type="ECO:0000256" key="6">
    <source>
        <dbReference type="ARBA" id="ARBA00022856"/>
    </source>
</evidence>
<keyword evidence="8 12" id="KW-1133">Transmembrane helix</keyword>
<dbReference type="AlphaFoldDB" id="A0A5C1QI29"/>
<evidence type="ECO:0000256" key="5">
    <source>
        <dbReference type="ARBA" id="ARBA00022692"/>
    </source>
</evidence>
<comment type="subcellular location">
    <subcellularLocation>
        <location evidence="1">Cell inner membrane</location>
        <topology evidence="1">Multi-pass membrane protein</topology>
    </subcellularLocation>
    <subcellularLocation>
        <location evidence="12">Cell membrane</location>
        <topology evidence="12">Multi-pass membrane protein</topology>
    </subcellularLocation>
</comment>
<evidence type="ECO:0000256" key="2">
    <source>
        <dbReference type="ARBA" id="ARBA00022448"/>
    </source>
</evidence>
<feature type="transmembrane region" description="Helical" evidence="12">
    <location>
        <begin position="296"/>
        <end position="314"/>
    </location>
</feature>
<dbReference type="KEGG" id="sper:EW093_16375"/>
<name>A0A5C1QI29_9SPIO</name>
<proteinExistence type="inferred from homology"/>
<dbReference type="Gene3D" id="1.10.3720.10">
    <property type="entry name" value="MetI-like"/>
    <property type="match status" value="1"/>
</dbReference>
<comment type="similarity">
    <text evidence="10">Belongs to the binding-protein-dependent transport system permease family. OppBC subfamily.</text>
</comment>
<evidence type="ECO:0000256" key="1">
    <source>
        <dbReference type="ARBA" id="ARBA00004429"/>
    </source>
</evidence>
<dbReference type="Pfam" id="PF00528">
    <property type="entry name" value="BPD_transp_1"/>
    <property type="match status" value="1"/>
</dbReference>
<feature type="transmembrane region" description="Helical" evidence="12">
    <location>
        <begin position="159"/>
        <end position="185"/>
    </location>
</feature>
<dbReference type="RefSeq" id="WP_149569427.1">
    <property type="nucleotide sequence ID" value="NZ_CP035807.1"/>
</dbReference>
<dbReference type="Proteomes" id="UP000323824">
    <property type="component" value="Chromosome"/>
</dbReference>
<feature type="transmembrane region" description="Helical" evidence="12">
    <location>
        <begin position="205"/>
        <end position="234"/>
    </location>
</feature>
<dbReference type="OrthoDB" id="9783218at2"/>
<accession>A0A5C1QI29</accession>
<evidence type="ECO:0000256" key="4">
    <source>
        <dbReference type="ARBA" id="ARBA00022519"/>
    </source>
</evidence>
<keyword evidence="7" id="KW-0653">Protein transport</keyword>
<evidence type="ECO:0000256" key="9">
    <source>
        <dbReference type="ARBA" id="ARBA00023136"/>
    </source>
</evidence>
<dbReference type="GO" id="GO:0015833">
    <property type="term" value="P:peptide transport"/>
    <property type="evidence" value="ECO:0007669"/>
    <property type="project" value="UniProtKB-KW"/>
</dbReference>
<evidence type="ECO:0000256" key="11">
    <source>
        <dbReference type="ARBA" id="ARBA00072251"/>
    </source>
</evidence>
<keyword evidence="9 12" id="KW-0472">Membrane</keyword>
<feature type="transmembrane region" description="Helical" evidence="12">
    <location>
        <begin position="41"/>
        <end position="61"/>
    </location>
</feature>
<feature type="domain" description="ABC transmembrane type-1" evidence="13">
    <location>
        <begin position="157"/>
        <end position="346"/>
    </location>
</feature>
<evidence type="ECO:0000256" key="12">
    <source>
        <dbReference type="RuleBase" id="RU363032"/>
    </source>
</evidence>
<dbReference type="PROSITE" id="PS50928">
    <property type="entry name" value="ABC_TM1"/>
    <property type="match status" value="1"/>
</dbReference>
<keyword evidence="5 12" id="KW-0812">Transmembrane</keyword>
<dbReference type="InterPro" id="IPR050366">
    <property type="entry name" value="BP-dependent_transpt_permease"/>
</dbReference>
<reference evidence="14 15" key="1">
    <citation type="submission" date="2019-02" db="EMBL/GenBank/DDBJ databases">
        <authorList>
            <person name="Fomenkov A."/>
            <person name="Dubinina G."/>
            <person name="Grabovich M."/>
            <person name="Vincze T."/>
            <person name="Roberts R.J."/>
        </authorList>
    </citation>
    <scope>NUCLEOTIDE SEQUENCE [LARGE SCALE GENOMIC DNA]</scope>
    <source>
        <strain evidence="14 15">P</strain>
    </source>
</reference>
<keyword evidence="2 12" id="KW-0813">Transport</keyword>
<dbReference type="SUPFAM" id="SSF161098">
    <property type="entry name" value="MetI-like"/>
    <property type="match status" value="1"/>
</dbReference>
<dbReference type="InterPro" id="IPR000515">
    <property type="entry name" value="MetI-like"/>
</dbReference>
<protein>
    <recommendedName>
        <fullName evidence="11">Oligopeptide transport system permease protein OppC</fullName>
    </recommendedName>
</protein>
<dbReference type="PANTHER" id="PTHR43386">
    <property type="entry name" value="OLIGOPEPTIDE TRANSPORT SYSTEM PERMEASE PROTEIN APPC"/>
    <property type="match status" value="1"/>
</dbReference>
<dbReference type="EMBL" id="CP035807">
    <property type="protein sequence ID" value="QEN06194.1"/>
    <property type="molecule type" value="Genomic_DNA"/>
</dbReference>
<evidence type="ECO:0000259" key="13">
    <source>
        <dbReference type="PROSITE" id="PS50928"/>
    </source>
</evidence>
<evidence type="ECO:0000313" key="14">
    <source>
        <dbReference type="EMBL" id="QEN06194.1"/>
    </source>
</evidence>
<keyword evidence="15" id="KW-1185">Reference proteome</keyword>
<dbReference type="InterPro" id="IPR035906">
    <property type="entry name" value="MetI-like_sf"/>
</dbReference>
<keyword evidence="3" id="KW-1003">Cell membrane</keyword>
<gene>
    <name evidence="14" type="ORF">EW093_16375</name>
</gene>
<evidence type="ECO:0000256" key="3">
    <source>
        <dbReference type="ARBA" id="ARBA00022475"/>
    </source>
</evidence>
<evidence type="ECO:0000256" key="8">
    <source>
        <dbReference type="ARBA" id="ARBA00022989"/>
    </source>
</evidence>
<sequence length="360" mass="40056">MGNPENSITKNVNEFNQVVKGTSLTQDAIKRLKKNKMAVTGLWVIVAYIIVSISAPILPIYSYRKQIIEHQYLPPSFRPAGELLLEKEETYMWKVAKKLGKDTLSESDIAKLDDIKRRIKTETQIIDGEEVLIHQRVYLLGTDDLGRDMLSRIIYGGQISIAVGIIATIISILIGMFFGSIAGYAGGRTDYIIMRVVDVMYGLPYMFLVIIFQSLFGGSIINFFIALAVVSWLTTARVVRGQVMSLKNSVFVEAARSMGASSARIIAKHLLPNSLGIIIVYATLQVPSFIMMESFLSFLGLGISAPYASWGSLIKDGIDGMTLYPWRLFFPALAMTIFLFAMNFFGDGLRDAFDPQSKNK</sequence>
<dbReference type="CDD" id="cd06261">
    <property type="entry name" value="TM_PBP2"/>
    <property type="match status" value="1"/>
</dbReference>
<dbReference type="GO" id="GO:0055085">
    <property type="term" value="P:transmembrane transport"/>
    <property type="evidence" value="ECO:0007669"/>
    <property type="project" value="InterPro"/>
</dbReference>
<evidence type="ECO:0000313" key="15">
    <source>
        <dbReference type="Proteomes" id="UP000323824"/>
    </source>
</evidence>
<dbReference type="GO" id="GO:0005886">
    <property type="term" value="C:plasma membrane"/>
    <property type="evidence" value="ECO:0007669"/>
    <property type="project" value="UniProtKB-SubCell"/>
</dbReference>
<reference evidence="14 15" key="2">
    <citation type="submission" date="2019-09" db="EMBL/GenBank/DDBJ databases">
        <title>Complete Genome Sequence and Methylome Analysis of free living Spirochaetas.</title>
        <authorList>
            <person name="Leshcheva N."/>
            <person name="Mikheeva N."/>
        </authorList>
    </citation>
    <scope>NUCLEOTIDE SEQUENCE [LARGE SCALE GENOMIC DNA]</scope>
    <source>
        <strain evidence="14 15">P</strain>
    </source>
</reference>
<keyword evidence="6" id="KW-0571">Peptide transport</keyword>
<dbReference type="InterPro" id="IPR025966">
    <property type="entry name" value="OppC_N"/>
</dbReference>
<dbReference type="Pfam" id="PF12911">
    <property type="entry name" value="OppC_N"/>
    <property type="match status" value="1"/>
</dbReference>
<feature type="transmembrane region" description="Helical" evidence="12">
    <location>
        <begin position="326"/>
        <end position="345"/>
    </location>
</feature>